<feature type="region of interest" description="Disordered" evidence="1">
    <location>
        <begin position="285"/>
        <end position="330"/>
    </location>
</feature>
<accession>A0A9N7L4Q5</accession>
<evidence type="ECO:0000313" key="3">
    <source>
        <dbReference type="EMBL" id="BDI30977.1"/>
    </source>
</evidence>
<gene>
    <name evidence="3" type="ORF">CCAX7_30280</name>
</gene>
<reference evidence="3 4" key="1">
    <citation type="journal article" date="2019" name="Int. J. Syst. Evol. Microbiol.">
        <title>Capsulimonas corticalis gen. nov., sp. nov., an aerobic capsulated bacterium, of a novel bacterial order, Capsulimonadales ord. nov., of the class Armatimonadia of the phylum Armatimonadetes.</title>
        <authorList>
            <person name="Li J."/>
            <person name="Kudo C."/>
            <person name="Tonouchi A."/>
        </authorList>
    </citation>
    <scope>NUCLEOTIDE SEQUENCE [LARGE SCALE GENOMIC DNA]</scope>
    <source>
        <strain evidence="3 4">AX-7</strain>
    </source>
</reference>
<keyword evidence="2" id="KW-0732">Signal</keyword>
<feature type="signal peptide" evidence="2">
    <location>
        <begin position="1"/>
        <end position="24"/>
    </location>
</feature>
<dbReference type="EMBL" id="AP025739">
    <property type="protein sequence ID" value="BDI30977.1"/>
    <property type="molecule type" value="Genomic_DNA"/>
</dbReference>
<evidence type="ECO:0000313" key="4">
    <source>
        <dbReference type="Proteomes" id="UP000287394"/>
    </source>
</evidence>
<keyword evidence="4" id="KW-1185">Reference proteome</keyword>
<dbReference type="Proteomes" id="UP000287394">
    <property type="component" value="Chromosome"/>
</dbReference>
<feature type="region of interest" description="Disordered" evidence="1">
    <location>
        <begin position="21"/>
        <end position="44"/>
    </location>
</feature>
<proteinExistence type="predicted"/>
<feature type="compositionally biased region" description="Low complexity" evidence="1">
    <location>
        <begin position="321"/>
        <end position="330"/>
    </location>
</feature>
<protein>
    <recommendedName>
        <fullName evidence="5">DUF5666 domain-containing protein</fullName>
    </recommendedName>
</protein>
<evidence type="ECO:0000256" key="2">
    <source>
        <dbReference type="SAM" id="SignalP"/>
    </source>
</evidence>
<sequence length="330" mass="33636">MNSRYTPILAAALLASAASAPLRAQDNDQPPAPPAAPTLARPVTPPATDKALLRYKFAPGQVLRYSTVADLDMKITTSPQSPGIPIKQHIETVSSQTVQSVDAAKDATTLAVKIESIAMTLNGQSVPTSEAMKAQLANVTTLVLSSTGKVLSVKIDAPTKTPGFDMSKVGVYQQNGVFPTDSVKPGDTWKSLIDVSAVGAKVTSNFKLSSLTPSDGAVIAQIAQSVTGVISSSAATALPAGFKLGGAIHMNGVLLFDVDAGSIKSQTSTGHFDATVNAPAPAAAKPSAKTVAKQKKPAATAGAAKVHMDMTTTTTRVDSDAPAAPAPAAQ</sequence>
<dbReference type="OrthoDB" id="250033at2"/>
<dbReference type="AlphaFoldDB" id="A0A9N7L4Q5"/>
<organism evidence="3 4">
    <name type="scientific">Capsulimonas corticalis</name>
    <dbReference type="NCBI Taxonomy" id="2219043"/>
    <lineage>
        <taxon>Bacteria</taxon>
        <taxon>Bacillati</taxon>
        <taxon>Armatimonadota</taxon>
        <taxon>Armatimonadia</taxon>
        <taxon>Capsulimonadales</taxon>
        <taxon>Capsulimonadaceae</taxon>
        <taxon>Capsulimonas</taxon>
    </lineage>
</organism>
<feature type="chain" id="PRO_5040354618" description="DUF5666 domain-containing protein" evidence="2">
    <location>
        <begin position="25"/>
        <end position="330"/>
    </location>
</feature>
<dbReference type="RefSeq" id="WP_125205869.1">
    <property type="nucleotide sequence ID" value="NZ_AP025739.1"/>
</dbReference>
<evidence type="ECO:0008006" key="5">
    <source>
        <dbReference type="Google" id="ProtNLM"/>
    </source>
</evidence>
<evidence type="ECO:0000256" key="1">
    <source>
        <dbReference type="SAM" id="MobiDB-lite"/>
    </source>
</evidence>
<dbReference type="KEGG" id="ccot:CCAX7_30280"/>
<name>A0A9N7L4Q5_9BACT</name>